<dbReference type="CDD" id="cd01335">
    <property type="entry name" value="Radical_SAM"/>
    <property type="match status" value="1"/>
</dbReference>
<dbReference type="GO" id="GO:0005737">
    <property type="term" value="C:cytoplasm"/>
    <property type="evidence" value="ECO:0007669"/>
    <property type="project" value="UniProtKB-SubCell"/>
</dbReference>
<sequence length="314" mass="36096">MPKQYEHIRKPEWLKVKINTNKSYNRLKRLMREKNLHTVCEEAKCPNIHECWSERATATFMILGDTCTRGCRFCAVKTGLPNELDWGEPERVAESVEIMGLKHAVVTAVARDDLNDGGAAVFAETVRAIRRRVPGCTVEVLPSDMKGDYESLHTLMDSEPDIFNHNIETVRRLTKRVRAIAMYDRSLQLLERVKEIAPDTPTKSSIMVGLGETKEEIMEAMDDLLAHNVDIMTIGQYLQPTKKHLNVERYYHPDEFEELKQIALEKGFKHCEAGPMVRSSYHADEQVNETSAQRRIKYMKGYESQGETLDHVKF</sequence>
<feature type="binding site" evidence="9">
    <location>
        <position position="40"/>
    </location>
    <ligand>
        <name>[4Fe-4S] cluster</name>
        <dbReference type="ChEBI" id="CHEBI:49883"/>
        <label>1</label>
    </ligand>
</feature>
<evidence type="ECO:0000313" key="11">
    <source>
        <dbReference type="EMBL" id="SDM28560.1"/>
    </source>
</evidence>
<dbReference type="SUPFAM" id="SSF102114">
    <property type="entry name" value="Radical SAM enzymes"/>
    <property type="match status" value="1"/>
</dbReference>
<evidence type="ECO:0000256" key="2">
    <source>
        <dbReference type="ARBA" id="ARBA00022490"/>
    </source>
</evidence>
<dbReference type="Pfam" id="PF04055">
    <property type="entry name" value="Radical_SAM"/>
    <property type="match status" value="1"/>
</dbReference>
<comment type="similarity">
    <text evidence="9">Belongs to the radical SAM superfamily. Lipoyl synthase family.</text>
</comment>
<dbReference type="PIRSF" id="PIRSF005963">
    <property type="entry name" value="Lipoyl_synth"/>
    <property type="match status" value="1"/>
</dbReference>
<proteinExistence type="inferred from homology"/>
<dbReference type="HAMAP" id="MF_00206">
    <property type="entry name" value="Lipoyl_synth"/>
    <property type="match status" value="1"/>
</dbReference>
<keyword evidence="1 9" id="KW-0004">4Fe-4S</keyword>
<evidence type="ECO:0000313" key="12">
    <source>
        <dbReference type="Proteomes" id="UP000182347"/>
    </source>
</evidence>
<gene>
    <name evidence="9" type="primary">lipA</name>
    <name evidence="11" type="ORF">SAMN05216244_2213</name>
</gene>
<dbReference type="STRING" id="482461.SAMN05216244_2213"/>
<evidence type="ECO:0000256" key="5">
    <source>
        <dbReference type="ARBA" id="ARBA00022723"/>
    </source>
</evidence>
<feature type="binding site" evidence="9">
    <location>
        <position position="51"/>
    </location>
    <ligand>
        <name>[4Fe-4S] cluster</name>
        <dbReference type="ChEBI" id="CHEBI:49883"/>
        <label>1</label>
    </ligand>
</feature>
<dbReference type="NCBIfam" id="NF004019">
    <property type="entry name" value="PRK05481.1"/>
    <property type="match status" value="1"/>
</dbReference>
<dbReference type="FunFam" id="3.20.20.70:FF:000040">
    <property type="entry name" value="Lipoyl synthase"/>
    <property type="match status" value="1"/>
</dbReference>
<dbReference type="InterPro" id="IPR006638">
    <property type="entry name" value="Elp3/MiaA/NifB-like_rSAM"/>
</dbReference>
<evidence type="ECO:0000256" key="6">
    <source>
        <dbReference type="ARBA" id="ARBA00023004"/>
    </source>
</evidence>
<dbReference type="SMART" id="SM00729">
    <property type="entry name" value="Elp3"/>
    <property type="match status" value="1"/>
</dbReference>
<comment type="pathway">
    <text evidence="9">Protein modification; protein lipoylation via endogenous pathway; protein N(6)-(lipoyl)lysine from octanoyl-[acyl-carrier-protein].</text>
</comment>
<dbReference type="InterPro" id="IPR058240">
    <property type="entry name" value="rSAM_sf"/>
</dbReference>
<feature type="binding site" evidence="9">
    <location>
        <position position="67"/>
    </location>
    <ligand>
        <name>[4Fe-4S] cluster</name>
        <dbReference type="ChEBI" id="CHEBI:49883"/>
        <label>2</label>
        <note>4Fe-4S-S-AdoMet</note>
    </ligand>
</feature>
<dbReference type="EMBL" id="FNHF01000002">
    <property type="protein sequence ID" value="SDM28560.1"/>
    <property type="molecule type" value="Genomic_DNA"/>
</dbReference>
<comment type="subcellular location">
    <subcellularLocation>
        <location evidence="9">Cytoplasm</location>
    </subcellularLocation>
</comment>
<evidence type="ECO:0000256" key="1">
    <source>
        <dbReference type="ARBA" id="ARBA00022485"/>
    </source>
</evidence>
<keyword evidence="7 9" id="KW-0411">Iron-sulfur</keyword>
<dbReference type="PANTHER" id="PTHR10949:SF0">
    <property type="entry name" value="LIPOYL SYNTHASE, MITOCHONDRIAL"/>
    <property type="match status" value="1"/>
</dbReference>
<dbReference type="GO" id="GO:0051539">
    <property type="term" value="F:4 iron, 4 sulfur cluster binding"/>
    <property type="evidence" value="ECO:0007669"/>
    <property type="project" value="UniProtKB-UniRule"/>
</dbReference>
<dbReference type="GO" id="GO:0046872">
    <property type="term" value="F:metal ion binding"/>
    <property type="evidence" value="ECO:0007669"/>
    <property type="project" value="UniProtKB-KW"/>
</dbReference>
<evidence type="ECO:0000259" key="10">
    <source>
        <dbReference type="PROSITE" id="PS51918"/>
    </source>
</evidence>
<dbReference type="OrthoDB" id="9787898at2"/>
<keyword evidence="12" id="KW-1185">Reference proteome</keyword>
<accession>A0A1G9RZX3</accession>
<evidence type="ECO:0000256" key="9">
    <source>
        <dbReference type="HAMAP-Rule" id="MF_00206"/>
    </source>
</evidence>
<dbReference type="InterPro" id="IPR013785">
    <property type="entry name" value="Aldolase_TIM"/>
</dbReference>
<dbReference type="Pfam" id="PF16881">
    <property type="entry name" value="LIAS_N"/>
    <property type="match status" value="1"/>
</dbReference>
<evidence type="ECO:0000256" key="8">
    <source>
        <dbReference type="ARBA" id="ARBA00047326"/>
    </source>
</evidence>
<keyword evidence="3 9" id="KW-0808">Transferase</keyword>
<dbReference type="SFLD" id="SFLDF00271">
    <property type="entry name" value="lipoyl_synthase"/>
    <property type="match status" value="1"/>
</dbReference>
<feature type="domain" description="Radical SAM core" evidence="10">
    <location>
        <begin position="53"/>
        <end position="269"/>
    </location>
</feature>
<keyword evidence="4 9" id="KW-0949">S-adenosyl-L-methionine</keyword>
<dbReference type="NCBIfam" id="TIGR00510">
    <property type="entry name" value="lipA"/>
    <property type="match status" value="1"/>
</dbReference>
<dbReference type="RefSeq" id="WP_074598841.1">
    <property type="nucleotide sequence ID" value="NZ_FNHF01000002.1"/>
</dbReference>
<organism evidence="11 12">
    <name type="scientific">Sediminibacillus halophilus</name>
    <dbReference type="NCBI Taxonomy" id="482461"/>
    <lineage>
        <taxon>Bacteria</taxon>
        <taxon>Bacillati</taxon>
        <taxon>Bacillota</taxon>
        <taxon>Bacilli</taxon>
        <taxon>Bacillales</taxon>
        <taxon>Bacillaceae</taxon>
        <taxon>Sediminibacillus</taxon>
    </lineage>
</organism>
<dbReference type="NCBIfam" id="NF009544">
    <property type="entry name" value="PRK12928.1"/>
    <property type="match status" value="1"/>
</dbReference>
<feature type="binding site" evidence="9">
    <location>
        <position position="74"/>
    </location>
    <ligand>
        <name>[4Fe-4S] cluster</name>
        <dbReference type="ChEBI" id="CHEBI:49883"/>
        <label>2</label>
        <note>4Fe-4S-S-AdoMet</note>
    </ligand>
</feature>
<dbReference type="PANTHER" id="PTHR10949">
    <property type="entry name" value="LIPOYL SYNTHASE"/>
    <property type="match status" value="1"/>
</dbReference>
<protein>
    <recommendedName>
        <fullName evidence="9">Lipoyl synthase</fullName>
        <ecNumber evidence="9">2.8.1.8</ecNumber>
    </recommendedName>
    <alternativeName>
        <fullName evidence="9">Lip-syn</fullName>
        <shortName evidence="9">LS</shortName>
    </alternativeName>
    <alternativeName>
        <fullName evidence="9">Lipoate synthase</fullName>
    </alternativeName>
    <alternativeName>
        <fullName evidence="9">Lipoic acid synthase</fullName>
    </alternativeName>
    <alternativeName>
        <fullName evidence="9">Sulfur insertion protein LipA</fullName>
    </alternativeName>
</protein>
<comment type="cofactor">
    <cofactor evidence="9">
        <name>[4Fe-4S] cluster</name>
        <dbReference type="ChEBI" id="CHEBI:49883"/>
    </cofactor>
    <text evidence="9">Binds 2 [4Fe-4S] clusters per subunit. One cluster is coordinated with 3 cysteines and an exchangeable S-adenosyl-L-methionine.</text>
</comment>
<dbReference type="PROSITE" id="PS51918">
    <property type="entry name" value="RADICAL_SAM"/>
    <property type="match status" value="1"/>
</dbReference>
<dbReference type="InterPro" id="IPR007197">
    <property type="entry name" value="rSAM"/>
</dbReference>
<dbReference type="GO" id="GO:0016992">
    <property type="term" value="F:lipoate synthase activity"/>
    <property type="evidence" value="ECO:0007669"/>
    <property type="project" value="UniProtKB-UniRule"/>
</dbReference>
<feature type="binding site" evidence="9">
    <location>
        <position position="280"/>
    </location>
    <ligand>
        <name>[4Fe-4S] cluster</name>
        <dbReference type="ChEBI" id="CHEBI:49883"/>
        <label>1</label>
    </ligand>
</feature>
<dbReference type="InterPro" id="IPR003698">
    <property type="entry name" value="Lipoyl_synth"/>
</dbReference>
<reference evidence="12" key="1">
    <citation type="submission" date="2016-10" db="EMBL/GenBank/DDBJ databases">
        <authorList>
            <person name="Varghese N."/>
            <person name="Submissions S."/>
        </authorList>
    </citation>
    <scope>NUCLEOTIDE SEQUENCE [LARGE SCALE GENOMIC DNA]</scope>
    <source>
        <strain evidence="12">CGMCC 1.6199</strain>
    </source>
</reference>
<comment type="catalytic activity">
    <reaction evidence="8 9">
        <text>[[Fe-S] cluster scaffold protein carrying a second [4Fe-4S](2+) cluster] + N(6)-octanoyl-L-lysyl-[protein] + 2 oxidized [2Fe-2S]-[ferredoxin] + 2 S-adenosyl-L-methionine + 4 H(+) = [[Fe-S] cluster scaffold protein] + N(6)-[(R)-dihydrolipoyl]-L-lysyl-[protein] + 4 Fe(3+) + 2 hydrogen sulfide + 2 5'-deoxyadenosine + 2 L-methionine + 2 reduced [2Fe-2S]-[ferredoxin]</text>
        <dbReference type="Rhea" id="RHEA:16585"/>
        <dbReference type="Rhea" id="RHEA-COMP:9928"/>
        <dbReference type="Rhea" id="RHEA-COMP:10000"/>
        <dbReference type="Rhea" id="RHEA-COMP:10001"/>
        <dbReference type="Rhea" id="RHEA-COMP:10475"/>
        <dbReference type="Rhea" id="RHEA-COMP:14568"/>
        <dbReference type="Rhea" id="RHEA-COMP:14569"/>
        <dbReference type="ChEBI" id="CHEBI:15378"/>
        <dbReference type="ChEBI" id="CHEBI:17319"/>
        <dbReference type="ChEBI" id="CHEBI:29034"/>
        <dbReference type="ChEBI" id="CHEBI:29919"/>
        <dbReference type="ChEBI" id="CHEBI:33722"/>
        <dbReference type="ChEBI" id="CHEBI:33737"/>
        <dbReference type="ChEBI" id="CHEBI:33738"/>
        <dbReference type="ChEBI" id="CHEBI:57844"/>
        <dbReference type="ChEBI" id="CHEBI:59789"/>
        <dbReference type="ChEBI" id="CHEBI:78809"/>
        <dbReference type="ChEBI" id="CHEBI:83100"/>
        <dbReference type="EC" id="2.8.1.8"/>
    </reaction>
</comment>
<evidence type="ECO:0000256" key="7">
    <source>
        <dbReference type="ARBA" id="ARBA00023014"/>
    </source>
</evidence>
<dbReference type="InterPro" id="IPR031691">
    <property type="entry name" value="LIAS_N"/>
</dbReference>
<evidence type="ECO:0000256" key="4">
    <source>
        <dbReference type="ARBA" id="ARBA00022691"/>
    </source>
</evidence>
<keyword evidence="2 9" id="KW-0963">Cytoplasm</keyword>
<keyword evidence="6 9" id="KW-0408">Iron</keyword>
<dbReference type="SFLD" id="SFLDS00029">
    <property type="entry name" value="Radical_SAM"/>
    <property type="match status" value="1"/>
</dbReference>
<dbReference type="AlphaFoldDB" id="A0A1G9RZX3"/>
<dbReference type="EC" id="2.8.1.8" evidence="9"/>
<feature type="binding site" evidence="9">
    <location>
        <position position="71"/>
    </location>
    <ligand>
        <name>[4Fe-4S] cluster</name>
        <dbReference type="ChEBI" id="CHEBI:49883"/>
        <label>2</label>
        <note>4Fe-4S-S-AdoMet</note>
    </ligand>
</feature>
<keyword evidence="5 9" id="KW-0479">Metal-binding</keyword>
<evidence type="ECO:0000256" key="3">
    <source>
        <dbReference type="ARBA" id="ARBA00022679"/>
    </source>
</evidence>
<dbReference type="Gene3D" id="3.20.20.70">
    <property type="entry name" value="Aldolase class I"/>
    <property type="match status" value="1"/>
</dbReference>
<dbReference type="GO" id="GO:0009249">
    <property type="term" value="P:protein lipoylation"/>
    <property type="evidence" value="ECO:0007669"/>
    <property type="project" value="UniProtKB-UniRule"/>
</dbReference>
<name>A0A1G9RZX3_9BACI</name>
<comment type="function">
    <text evidence="9">Catalyzes the radical-mediated insertion of two sulfur atoms into the C-6 and C-8 positions of the octanoyl moiety bound to the lipoyl domains of lipoate-dependent enzymes, thereby converting the octanoylated domains into lipoylated derivatives.</text>
</comment>
<dbReference type="SFLD" id="SFLDG01058">
    <property type="entry name" value="lipoyl_synthase_like"/>
    <property type="match status" value="1"/>
</dbReference>
<feature type="binding site" evidence="9">
    <location>
        <position position="45"/>
    </location>
    <ligand>
        <name>[4Fe-4S] cluster</name>
        <dbReference type="ChEBI" id="CHEBI:49883"/>
        <label>1</label>
    </ligand>
</feature>
<dbReference type="Proteomes" id="UP000182347">
    <property type="component" value="Unassembled WGS sequence"/>
</dbReference>